<evidence type="ECO:0000313" key="2">
    <source>
        <dbReference type="Proteomes" id="UP001314262"/>
    </source>
</evidence>
<dbReference type="RefSeq" id="WP_203619197.1">
    <property type="nucleotide sequence ID" value="NZ_BOJU01000004.1"/>
</dbReference>
<dbReference type="Proteomes" id="UP001314262">
    <property type="component" value="Unassembled WGS sequence"/>
</dbReference>
<comment type="caution">
    <text evidence="1">The sequence shown here is derived from an EMBL/GenBank/DDBJ whole genome shotgun (WGS) entry which is preliminary data.</text>
</comment>
<keyword evidence="2" id="KW-1185">Reference proteome</keyword>
<reference evidence="1 2" key="1">
    <citation type="submission" date="2023-10" db="EMBL/GenBank/DDBJ databases">
        <authorList>
            <person name="Botero Cardona J."/>
        </authorList>
    </citation>
    <scope>NUCLEOTIDE SEQUENCE [LARGE SCALE GENOMIC DNA]</scope>
    <source>
        <strain evidence="1 2">R-53137</strain>
    </source>
</reference>
<organism evidence="1 2">
    <name type="scientific">Fructobacillus tropaeoli</name>
    <dbReference type="NCBI Taxonomy" id="709323"/>
    <lineage>
        <taxon>Bacteria</taxon>
        <taxon>Bacillati</taxon>
        <taxon>Bacillota</taxon>
        <taxon>Bacilli</taxon>
        <taxon>Lactobacillales</taxon>
        <taxon>Lactobacillaceae</taxon>
        <taxon>Fructobacillus</taxon>
    </lineage>
</organism>
<dbReference type="EMBL" id="CAUZLT010000001">
    <property type="protein sequence ID" value="CAK1228404.1"/>
    <property type="molecule type" value="Genomic_DNA"/>
</dbReference>
<evidence type="ECO:0008006" key="3">
    <source>
        <dbReference type="Google" id="ProtNLM"/>
    </source>
</evidence>
<evidence type="ECO:0000313" key="1">
    <source>
        <dbReference type="EMBL" id="CAK1228404.1"/>
    </source>
</evidence>
<protein>
    <recommendedName>
        <fullName evidence="3">Phage head-tail adaptor</fullName>
    </recommendedName>
</protein>
<name>A0ABM9MNT7_9LACO</name>
<accession>A0ABM9MNT7</accession>
<proteinExistence type="predicted"/>
<gene>
    <name evidence="1" type="ORF">R53137_KAKDMLNK_00230</name>
</gene>
<sequence length="123" mass="13890">MKKKSFAKMIRKYAIDFQYAKREDKTNALGETVKGFGDKVSVHEVILPYNQGDMPVGANQTVRQSITDAGVVQTTDHVWYSLISVPVGSRVYHNGNEYEVIAVDDYSDYSDVVIYYLKGQTNL</sequence>